<keyword evidence="3" id="KW-1185">Reference proteome</keyword>
<dbReference type="InterPro" id="IPR053931">
    <property type="entry name" value="RapZ_C"/>
</dbReference>
<gene>
    <name evidence="2" type="ORF">I0C86_40840</name>
</gene>
<dbReference type="Pfam" id="PF22740">
    <property type="entry name" value="PapZ_C"/>
    <property type="match status" value="1"/>
</dbReference>
<comment type="caution">
    <text evidence="2">The sequence shown here is derived from an EMBL/GenBank/DDBJ whole genome shotgun (WGS) entry which is preliminary data.</text>
</comment>
<proteinExistence type="predicted"/>
<dbReference type="PANTHER" id="PTHR30448:SF0">
    <property type="entry name" value="RNASE ADAPTER PROTEIN RAPZ"/>
    <property type="match status" value="1"/>
</dbReference>
<name>A0ABS0HAJ8_9ACTN</name>
<protein>
    <submittedName>
        <fullName evidence="2">ATPase</fullName>
    </submittedName>
</protein>
<dbReference type="InterPro" id="IPR005337">
    <property type="entry name" value="RapZ-like"/>
</dbReference>
<accession>A0ABS0HAJ8</accession>
<sequence length="129" mass="14016">MPWISANVHTFGYGHGPAPSAPITLDVRTLLRNPHADPAMRNLTGRDPAVREHVLNTPNARELVNATAERVRYLLTDGNHPRGILVRVAVGCAGGRHRAPVLGEAIAAELERMGIGVEVFHRDIDKPVL</sequence>
<evidence type="ECO:0000313" key="3">
    <source>
        <dbReference type="Proteomes" id="UP000638560"/>
    </source>
</evidence>
<dbReference type="EMBL" id="JADPUN010000422">
    <property type="protein sequence ID" value="MBF9135218.1"/>
    <property type="molecule type" value="Genomic_DNA"/>
</dbReference>
<dbReference type="PANTHER" id="PTHR30448">
    <property type="entry name" value="RNASE ADAPTER PROTEIN RAPZ"/>
    <property type="match status" value="1"/>
</dbReference>
<feature type="domain" description="RapZ C-terminal" evidence="1">
    <location>
        <begin position="6"/>
        <end position="125"/>
    </location>
</feature>
<evidence type="ECO:0000259" key="1">
    <source>
        <dbReference type="Pfam" id="PF22740"/>
    </source>
</evidence>
<evidence type="ECO:0000313" key="2">
    <source>
        <dbReference type="EMBL" id="MBF9135218.1"/>
    </source>
</evidence>
<organism evidence="2 3">
    <name type="scientific">Plantactinospora alkalitolerans</name>
    <dbReference type="NCBI Taxonomy" id="2789879"/>
    <lineage>
        <taxon>Bacteria</taxon>
        <taxon>Bacillati</taxon>
        <taxon>Actinomycetota</taxon>
        <taxon>Actinomycetes</taxon>
        <taxon>Micromonosporales</taxon>
        <taxon>Micromonosporaceae</taxon>
        <taxon>Plantactinospora</taxon>
    </lineage>
</organism>
<reference evidence="2 3" key="1">
    <citation type="submission" date="2020-11" db="EMBL/GenBank/DDBJ databases">
        <title>A novel isolate from a Black sea contaminated sediment with potential to produce alkanes: Plantactinospora alkalitolerans sp. nov.</title>
        <authorList>
            <person name="Carro L."/>
            <person name="Veyisoglu A."/>
            <person name="Guven K."/>
            <person name="Schumann P."/>
            <person name="Klenk H.-P."/>
            <person name="Sahin N."/>
        </authorList>
    </citation>
    <scope>NUCLEOTIDE SEQUENCE [LARGE SCALE GENOMIC DNA]</scope>
    <source>
        <strain evidence="2 3">S1510</strain>
    </source>
</reference>
<dbReference type="Proteomes" id="UP000638560">
    <property type="component" value="Unassembled WGS sequence"/>
</dbReference>
<dbReference type="RefSeq" id="WP_196206676.1">
    <property type="nucleotide sequence ID" value="NZ_JADPUN010000422.1"/>
</dbReference>